<dbReference type="PROSITE" id="PS51257">
    <property type="entry name" value="PROKAR_LIPOPROTEIN"/>
    <property type="match status" value="1"/>
</dbReference>
<feature type="transmembrane region" description="Helical" evidence="5">
    <location>
        <begin position="376"/>
        <end position="393"/>
    </location>
</feature>
<keyword evidence="4 5" id="KW-0472">Membrane</keyword>
<feature type="transmembrane region" description="Helical" evidence="5">
    <location>
        <begin position="100"/>
        <end position="119"/>
    </location>
</feature>
<feature type="transmembrane region" description="Helical" evidence="5">
    <location>
        <begin position="439"/>
        <end position="457"/>
    </location>
</feature>
<evidence type="ECO:0000259" key="6">
    <source>
        <dbReference type="Pfam" id="PF01490"/>
    </source>
</evidence>
<feature type="transmembrane region" description="Helical" evidence="5">
    <location>
        <begin position="290"/>
        <end position="312"/>
    </location>
</feature>
<dbReference type="AlphaFoldDB" id="A0A1J4MVY1"/>
<keyword evidence="2 5" id="KW-0812">Transmembrane</keyword>
<sequence length="466" mass="52393">MLPPKTSLTSSVFTLLTSSVGIGCFYMPYMFITNGLVIGITVILLSGVLSVISLKVLAQATELTGAETYGTLIYYSYYDQINESLFPSNGTRPKISLPRIFDILVFLDCLLCISIFLIVLSELVPPLFTYMEGSSRNLLMFKLDVSIICLASLLFFPICLPKRCYEWYGVTYMVFTAVTFCIFSILYCLFSGNNPISTSVVLFPSNIMSKSILYNSQLLFNICIFAYFSQFNIIPVVSRLYNPSSSRLRFLTASYGIILVITYSIMSACVYLMFGSKTQYFTLTNFIDDLVFTICRSLILISILFIIPLHIYPMLEALTNLICNDYDLISKLQTIESEDYEAVMTSQPLIDSNNASLINRSQSNGNSFIRSTSGRNIMLSISLFSCCILALLFRHLGILLVTITGGLIDSIFVFLIPALIHQKIISRSGESFFKHPIRLIFAILYIMATYGSLRTIFRKVFHGITL</sequence>
<feature type="transmembrane region" description="Helical" evidence="5">
    <location>
        <begin position="31"/>
        <end position="52"/>
    </location>
</feature>
<feature type="transmembrane region" description="Helical" evidence="5">
    <location>
        <begin position="250"/>
        <end position="274"/>
    </location>
</feature>
<feature type="domain" description="Amino acid transporter transmembrane" evidence="6">
    <location>
        <begin position="5"/>
        <end position="450"/>
    </location>
</feature>
<accession>A0A1J4MVY1</accession>
<feature type="transmembrane region" description="Helical" evidence="5">
    <location>
        <begin position="139"/>
        <end position="160"/>
    </location>
</feature>
<dbReference type="RefSeq" id="XP_067068907.1">
    <property type="nucleotide sequence ID" value="XM_067212418.1"/>
</dbReference>
<comment type="subcellular location">
    <subcellularLocation>
        <location evidence="1">Membrane</location>
        <topology evidence="1">Multi-pass membrane protein</topology>
    </subcellularLocation>
</comment>
<comment type="caution">
    <text evidence="7">The sequence shown here is derived from an EMBL/GenBank/DDBJ whole genome shotgun (WGS) entry which is preliminary data.</text>
</comment>
<dbReference type="PANTHER" id="PTHR22950">
    <property type="entry name" value="AMINO ACID TRANSPORTER"/>
    <property type="match status" value="1"/>
</dbReference>
<dbReference type="GeneID" id="92366372"/>
<evidence type="ECO:0000256" key="5">
    <source>
        <dbReference type="SAM" id="Phobius"/>
    </source>
</evidence>
<dbReference type="GO" id="GO:0015179">
    <property type="term" value="F:L-amino acid transmembrane transporter activity"/>
    <property type="evidence" value="ECO:0007669"/>
    <property type="project" value="TreeGrafter"/>
</dbReference>
<feature type="transmembrane region" description="Helical" evidence="5">
    <location>
        <begin position="172"/>
        <end position="192"/>
    </location>
</feature>
<proteinExistence type="predicted"/>
<dbReference type="InterPro" id="IPR013057">
    <property type="entry name" value="AA_transpt_TM"/>
</dbReference>
<evidence type="ECO:0000256" key="1">
    <source>
        <dbReference type="ARBA" id="ARBA00004141"/>
    </source>
</evidence>
<evidence type="ECO:0000313" key="7">
    <source>
        <dbReference type="EMBL" id="OII77061.1"/>
    </source>
</evidence>
<dbReference type="VEuPathDB" id="CryptoDB:cand_021880"/>
<organism evidence="7 8">
    <name type="scientific">Cryptosporidium andersoni</name>
    <dbReference type="NCBI Taxonomy" id="117008"/>
    <lineage>
        <taxon>Eukaryota</taxon>
        <taxon>Sar</taxon>
        <taxon>Alveolata</taxon>
        <taxon>Apicomplexa</taxon>
        <taxon>Conoidasida</taxon>
        <taxon>Coccidia</taxon>
        <taxon>Eucoccidiorida</taxon>
        <taxon>Eimeriorina</taxon>
        <taxon>Cryptosporidiidae</taxon>
        <taxon>Cryptosporidium</taxon>
    </lineage>
</organism>
<evidence type="ECO:0000256" key="4">
    <source>
        <dbReference type="ARBA" id="ARBA00023136"/>
    </source>
</evidence>
<gene>
    <name evidence="7" type="ORF">cand_021880</name>
</gene>
<dbReference type="GO" id="GO:0016020">
    <property type="term" value="C:membrane"/>
    <property type="evidence" value="ECO:0007669"/>
    <property type="project" value="UniProtKB-SubCell"/>
</dbReference>
<dbReference type="OrthoDB" id="28208at2759"/>
<reference evidence="7 8" key="1">
    <citation type="submission" date="2016-10" db="EMBL/GenBank/DDBJ databases">
        <title>Reductive evolution of mitochondrial metabolism and differential evolution of invasion-related proteins in Cryptosporidium.</title>
        <authorList>
            <person name="Liu S."/>
            <person name="Roellig D.M."/>
            <person name="Guo Y."/>
            <person name="Li N."/>
            <person name="Frace M.A."/>
            <person name="Tang K."/>
            <person name="Zhang L."/>
            <person name="Feng Y."/>
            <person name="Xiao L."/>
        </authorList>
    </citation>
    <scope>NUCLEOTIDE SEQUENCE [LARGE SCALE GENOMIC DNA]</scope>
    <source>
        <strain evidence="7">30847</strain>
    </source>
</reference>
<evidence type="ECO:0000313" key="8">
    <source>
        <dbReference type="Proteomes" id="UP000186804"/>
    </source>
</evidence>
<dbReference type="EMBL" id="LRBS01000046">
    <property type="protein sequence ID" value="OII77061.1"/>
    <property type="molecule type" value="Genomic_DNA"/>
</dbReference>
<dbReference type="Proteomes" id="UP000186804">
    <property type="component" value="Unassembled WGS sequence"/>
</dbReference>
<protein>
    <submittedName>
        <fullName evidence="7">Transmembrane amino acid transporter protein</fullName>
    </submittedName>
</protein>
<evidence type="ECO:0000256" key="2">
    <source>
        <dbReference type="ARBA" id="ARBA00022692"/>
    </source>
</evidence>
<name>A0A1J4MVY1_9CRYT</name>
<keyword evidence="3 5" id="KW-1133">Transmembrane helix</keyword>
<feature type="transmembrane region" description="Helical" evidence="5">
    <location>
        <begin position="212"/>
        <end position="229"/>
    </location>
</feature>
<keyword evidence="8" id="KW-1185">Reference proteome</keyword>
<feature type="transmembrane region" description="Helical" evidence="5">
    <location>
        <begin position="399"/>
        <end position="419"/>
    </location>
</feature>
<evidence type="ECO:0000256" key="3">
    <source>
        <dbReference type="ARBA" id="ARBA00022989"/>
    </source>
</evidence>
<dbReference type="Pfam" id="PF01490">
    <property type="entry name" value="Aa_trans"/>
    <property type="match status" value="1"/>
</dbReference>